<proteinExistence type="predicted"/>
<protein>
    <submittedName>
        <fullName evidence="1">Uncharacterized protein</fullName>
    </submittedName>
</protein>
<evidence type="ECO:0000313" key="2">
    <source>
        <dbReference type="Proteomes" id="UP001213972"/>
    </source>
</evidence>
<accession>A0AAJ5W0Q0</accession>
<sequence>MNTDAWTAQLDRFERDLECPDATPWHPDPTLGPLPAHLLDRARSIAARQLERTAQLRGELASTRAQLDAARLIPGRRTDAAAYVERDG</sequence>
<dbReference type="AlphaFoldDB" id="A0AAJ5W0Q0"/>
<gene>
    <name evidence="1" type="ORF">P0Y48_11365</name>
</gene>
<dbReference type="Proteomes" id="UP001213972">
    <property type="component" value="Chromosome"/>
</dbReference>
<name>A0AAJ5W0Q0_9MICO</name>
<reference evidence="1" key="1">
    <citation type="submission" date="2023-03" db="EMBL/GenBank/DDBJ databases">
        <title>Andean soil-derived lignocellulolytic bacterial consortium as a source of novel taxa and putative plastic-active enzymes.</title>
        <authorList>
            <person name="Diaz-Garcia L."/>
            <person name="Chuvochina M."/>
            <person name="Feuerriegel G."/>
            <person name="Bunk B."/>
            <person name="Sproer C."/>
            <person name="Streit W.R."/>
            <person name="Rodriguez L.M."/>
            <person name="Overmann J."/>
            <person name="Jimenez D.J."/>
        </authorList>
    </citation>
    <scope>NUCLEOTIDE SEQUENCE</scope>
    <source>
        <strain evidence="1">MAG 4610</strain>
    </source>
</reference>
<dbReference type="EMBL" id="CP119321">
    <property type="protein sequence ID" value="WEK13058.1"/>
    <property type="molecule type" value="Genomic_DNA"/>
</dbReference>
<organism evidence="1 2">
    <name type="scientific">Candidatus Microbacterium phytovorans</name>
    <dbReference type="NCBI Taxonomy" id="3121374"/>
    <lineage>
        <taxon>Bacteria</taxon>
        <taxon>Bacillati</taxon>
        <taxon>Actinomycetota</taxon>
        <taxon>Actinomycetes</taxon>
        <taxon>Micrococcales</taxon>
        <taxon>Microbacteriaceae</taxon>
        <taxon>Microbacterium</taxon>
    </lineage>
</organism>
<evidence type="ECO:0000313" key="1">
    <source>
        <dbReference type="EMBL" id="WEK13058.1"/>
    </source>
</evidence>